<evidence type="ECO:0000313" key="1">
    <source>
        <dbReference type="Ensembl" id="ENSRNOP00000092589.2"/>
    </source>
</evidence>
<gene>
    <name evidence="1 3" type="primary">Mpv17</name>
</gene>
<dbReference type="AlphaFoldDB" id="A0A8I6ADY6"/>
<reference evidence="1" key="3">
    <citation type="submission" date="2025-09" db="UniProtKB">
        <authorList>
            <consortium name="Ensembl"/>
        </authorList>
    </citation>
    <scope>IDENTIFICATION</scope>
    <source>
        <strain evidence="1">Brown Norway</strain>
    </source>
</reference>
<evidence type="ECO:0000313" key="2">
    <source>
        <dbReference type="Proteomes" id="UP000002494"/>
    </source>
</evidence>
<accession>A0A8I6ADY6</accession>
<name>A0A8I6ADY6_RAT</name>
<organism evidence="1 2">
    <name type="scientific">Rattus norvegicus</name>
    <name type="common">Rat</name>
    <dbReference type="NCBI Taxonomy" id="10116"/>
    <lineage>
        <taxon>Eukaryota</taxon>
        <taxon>Metazoa</taxon>
        <taxon>Chordata</taxon>
        <taxon>Craniata</taxon>
        <taxon>Vertebrata</taxon>
        <taxon>Euteleostomi</taxon>
        <taxon>Mammalia</taxon>
        <taxon>Eutheria</taxon>
        <taxon>Euarchontoglires</taxon>
        <taxon>Glires</taxon>
        <taxon>Rodentia</taxon>
        <taxon>Myomorpha</taxon>
        <taxon>Muroidea</taxon>
        <taxon>Muridae</taxon>
        <taxon>Murinae</taxon>
        <taxon>Rattus</taxon>
    </lineage>
</organism>
<reference evidence="1" key="1">
    <citation type="submission" date="2024-01" db="EMBL/GenBank/DDBJ databases">
        <title>GRCr8: a new rat reference genome assembly contstructed from accurate long reads and long range scaffolding.</title>
        <authorList>
            <person name="Doris P.A."/>
            <person name="Kalbfleisch T."/>
            <person name="Li K."/>
            <person name="Howe K."/>
            <person name="Wood J."/>
        </authorList>
    </citation>
    <scope>NUCLEOTIDE SEQUENCE [LARGE SCALE GENOMIC DNA]</scope>
    <source>
        <strain evidence="1">Brown Norway</strain>
    </source>
</reference>
<dbReference type="GO" id="GO:0016020">
    <property type="term" value="C:membrane"/>
    <property type="evidence" value="ECO:0007669"/>
    <property type="project" value="UniProtKB-SubCell"/>
</dbReference>
<evidence type="ECO:0000313" key="3">
    <source>
        <dbReference type="RGD" id="1310512"/>
    </source>
</evidence>
<dbReference type="RGD" id="1310512">
    <property type="gene designation" value="Mpv17"/>
</dbReference>
<proteinExistence type="predicted"/>
<dbReference type="OrthoDB" id="430207at2759"/>
<reference evidence="1" key="2">
    <citation type="submission" date="2025-08" db="UniProtKB">
        <authorList>
            <consortium name="Ensembl"/>
        </authorList>
    </citation>
    <scope>IDENTIFICATION</scope>
    <source>
        <strain evidence="1">Brown Norway</strain>
    </source>
</reference>
<protein>
    <submittedName>
        <fullName evidence="1">Mitochondrial inner membrane protein MPV17</fullName>
    </submittedName>
</protein>
<dbReference type="RefSeq" id="XP_063118109.1">
    <property type="nucleotide sequence ID" value="XM_063262039.1"/>
</dbReference>
<sequence>MALWRAYQRALAAHPWKVQVLTAGPCGRRLVQGFGPLNPRHHQGECTQEDVVRSGGLCPMFPWLLSPTGRGTQWNVSPGQLGQTEAGLPRRPHHQLLSLACCAVSQLLPGPPALQVGCCPVRCCCLELLPVLEGTSALSLPCSVVRTLHCCSVAL</sequence>
<dbReference type="GeneTree" id="ENSGT00940000160891"/>
<dbReference type="Proteomes" id="UP000002494">
    <property type="component" value="Chromosome 6"/>
</dbReference>
<keyword evidence="2" id="KW-1185">Reference proteome</keyword>
<dbReference type="RefSeq" id="XP_063118110.1">
    <property type="nucleotide sequence ID" value="XM_063262040.1"/>
</dbReference>
<dbReference type="Ensembl" id="ENSRNOT00000102606.2">
    <property type="protein sequence ID" value="ENSRNOP00000092589.2"/>
    <property type="gene ID" value="ENSRNOG00000049430.4"/>
</dbReference>
<dbReference type="GeneID" id="360463"/>
<dbReference type="OMA" id="WYQSKLA"/>